<keyword evidence="7 9" id="KW-1133">Transmembrane helix</keyword>
<evidence type="ECO:0000256" key="5">
    <source>
        <dbReference type="ARBA" id="ARBA00022692"/>
    </source>
</evidence>
<evidence type="ECO:0000256" key="7">
    <source>
        <dbReference type="ARBA" id="ARBA00022989"/>
    </source>
</evidence>
<dbReference type="Gene3D" id="1.10.287.130">
    <property type="match status" value="1"/>
</dbReference>
<keyword evidence="9" id="KW-0472">Membrane</keyword>
<evidence type="ECO:0000256" key="9">
    <source>
        <dbReference type="SAM" id="Phobius"/>
    </source>
</evidence>
<dbReference type="SUPFAM" id="SSF47384">
    <property type="entry name" value="Homodimeric domain of signal transducing histidine kinase"/>
    <property type="match status" value="1"/>
</dbReference>
<dbReference type="GO" id="GO:0000155">
    <property type="term" value="F:phosphorelay sensor kinase activity"/>
    <property type="evidence" value="ECO:0007669"/>
    <property type="project" value="InterPro"/>
</dbReference>
<feature type="domain" description="Histidine kinase" evidence="10">
    <location>
        <begin position="484"/>
        <end position="698"/>
    </location>
</feature>
<feature type="transmembrane region" description="Helical" evidence="9">
    <location>
        <begin position="401"/>
        <end position="423"/>
    </location>
</feature>
<dbReference type="GO" id="GO:0030246">
    <property type="term" value="F:carbohydrate binding"/>
    <property type="evidence" value="ECO:0007669"/>
    <property type="project" value="InterPro"/>
</dbReference>
<evidence type="ECO:0000259" key="10">
    <source>
        <dbReference type="PROSITE" id="PS50109"/>
    </source>
</evidence>
<dbReference type="InterPro" id="IPR003660">
    <property type="entry name" value="HAMP_dom"/>
</dbReference>
<dbReference type="EC" id="2.7.13.3" evidence="2"/>
<accession>A0A3B1B6I6</accession>
<keyword evidence="6" id="KW-0418">Kinase</keyword>
<dbReference type="InterPro" id="IPR003594">
    <property type="entry name" value="HATPase_dom"/>
</dbReference>
<dbReference type="Pfam" id="PF00512">
    <property type="entry name" value="HisKA"/>
    <property type="match status" value="1"/>
</dbReference>
<dbReference type="CDD" id="cd06225">
    <property type="entry name" value="HAMP"/>
    <property type="match status" value="1"/>
</dbReference>
<evidence type="ECO:0000256" key="1">
    <source>
        <dbReference type="ARBA" id="ARBA00000085"/>
    </source>
</evidence>
<name>A0A3B1B6I6_9ZZZZ</name>
<dbReference type="PROSITE" id="PS50885">
    <property type="entry name" value="HAMP"/>
    <property type="match status" value="1"/>
</dbReference>
<dbReference type="Pfam" id="PF02518">
    <property type="entry name" value="HATPase_c"/>
    <property type="match status" value="1"/>
</dbReference>
<organism evidence="12">
    <name type="scientific">hydrothermal vent metagenome</name>
    <dbReference type="NCBI Taxonomy" id="652676"/>
    <lineage>
        <taxon>unclassified sequences</taxon>
        <taxon>metagenomes</taxon>
        <taxon>ecological metagenomes</taxon>
    </lineage>
</organism>
<dbReference type="SUPFAM" id="SSF49344">
    <property type="entry name" value="CBD9-like"/>
    <property type="match status" value="1"/>
</dbReference>
<dbReference type="SMART" id="SM00304">
    <property type="entry name" value="HAMP"/>
    <property type="match status" value="1"/>
</dbReference>
<reference evidence="12" key="1">
    <citation type="submission" date="2018-06" db="EMBL/GenBank/DDBJ databases">
        <authorList>
            <person name="Zhirakovskaya E."/>
        </authorList>
    </citation>
    <scope>NUCLEOTIDE SEQUENCE</scope>
</reference>
<dbReference type="GO" id="GO:0016020">
    <property type="term" value="C:membrane"/>
    <property type="evidence" value="ECO:0007669"/>
    <property type="project" value="InterPro"/>
</dbReference>
<dbReference type="PANTHER" id="PTHR45436">
    <property type="entry name" value="SENSOR HISTIDINE KINASE YKOH"/>
    <property type="match status" value="1"/>
</dbReference>
<dbReference type="CDD" id="cd00082">
    <property type="entry name" value="HisKA"/>
    <property type="match status" value="1"/>
</dbReference>
<dbReference type="InterPro" id="IPR036097">
    <property type="entry name" value="HisK_dim/P_sf"/>
</dbReference>
<proteinExistence type="predicted"/>
<dbReference type="SUPFAM" id="SSF55874">
    <property type="entry name" value="ATPase domain of HSP90 chaperone/DNA topoisomerase II/histidine kinase"/>
    <property type="match status" value="1"/>
</dbReference>
<evidence type="ECO:0000313" key="12">
    <source>
        <dbReference type="EMBL" id="VAX05880.1"/>
    </source>
</evidence>
<dbReference type="InterPro" id="IPR010502">
    <property type="entry name" value="Carb-bd_dom_fam9"/>
</dbReference>
<dbReference type="EMBL" id="UOFX01000010">
    <property type="protein sequence ID" value="VAX05880.1"/>
    <property type="molecule type" value="Genomic_DNA"/>
</dbReference>
<dbReference type="AlphaFoldDB" id="A0A3B1B6I6"/>
<dbReference type="SMART" id="SM00387">
    <property type="entry name" value="HATPase_c"/>
    <property type="match status" value="1"/>
</dbReference>
<evidence type="ECO:0000256" key="4">
    <source>
        <dbReference type="ARBA" id="ARBA00022679"/>
    </source>
</evidence>
<dbReference type="SMART" id="SM00388">
    <property type="entry name" value="HisKA"/>
    <property type="match status" value="1"/>
</dbReference>
<evidence type="ECO:0000256" key="3">
    <source>
        <dbReference type="ARBA" id="ARBA00022553"/>
    </source>
</evidence>
<dbReference type="PROSITE" id="PS50109">
    <property type="entry name" value="HIS_KIN"/>
    <property type="match status" value="1"/>
</dbReference>
<dbReference type="Gene3D" id="3.30.565.10">
    <property type="entry name" value="Histidine kinase-like ATPase, C-terminal domain"/>
    <property type="match status" value="1"/>
</dbReference>
<dbReference type="Gene3D" id="2.60.40.1190">
    <property type="match status" value="1"/>
</dbReference>
<dbReference type="PANTHER" id="PTHR45436:SF5">
    <property type="entry name" value="SENSOR HISTIDINE KINASE TRCS"/>
    <property type="match status" value="1"/>
</dbReference>
<dbReference type="Gene3D" id="6.10.340.10">
    <property type="match status" value="1"/>
</dbReference>
<evidence type="ECO:0000256" key="2">
    <source>
        <dbReference type="ARBA" id="ARBA00012438"/>
    </source>
</evidence>
<feature type="domain" description="HAMP" evidence="11">
    <location>
        <begin position="421"/>
        <end position="476"/>
    </location>
</feature>
<dbReference type="NCBIfam" id="TIGR03785">
    <property type="entry name" value="marine_sort_HK"/>
    <property type="match status" value="1"/>
</dbReference>
<evidence type="ECO:0000256" key="6">
    <source>
        <dbReference type="ARBA" id="ARBA00022777"/>
    </source>
</evidence>
<dbReference type="GO" id="GO:0016052">
    <property type="term" value="P:carbohydrate catabolic process"/>
    <property type="evidence" value="ECO:0007669"/>
    <property type="project" value="InterPro"/>
</dbReference>
<evidence type="ECO:0000256" key="8">
    <source>
        <dbReference type="ARBA" id="ARBA00023012"/>
    </source>
</evidence>
<sequence length="698" mass="77933">MSLNDFQQRSFYHSIRFKLLLVALTLAAIPWAGYRYMQETEAFLRQGQEKVLLGTAQAIATVLHNREDLFTAGTDSEWTLYVHPLHSTIQLDGYTEDWEPYLRNTRHYDSGNTLAFDHIVAEKGRYLYVLFQIKDDSIVYRSPGSNKLDRNDHLQIALEQSDGTTNRYLLATSAPGWVNAHQVSVNPSSNLPAVPETRIKGEWQETADGYTIEIRIPRYLLGNRLAFAIADVDDPTSRHINTVLSTAGTSQIDDLGILVTPSPGIEHIISSLEHEDARIWVLDGQRRVLAQKGTLTSTSQIQSRNAATHPLLRTLFQMVLQQPTIYFKDDFAGASRLHGAEIESALTGQPEIRRRHTSDGEAIILSAAWPIRSEQGILGTVLVEQSTNEIQSLQNEALERLFSITIIFFVGTSLVLLGFASFLTARIRKLRNQVEAAVTTDGRITGEVKASHSRDEIGDLGRSFSNVLSRLGEYNRYLEAMASRLAHELRTPLTVVKTSLENIEVEQDSTDRERYLLRAKDGANRLGLILHRMREATRLEQLLQQSEPEKFNLTELVQVAAENYSTVYPESKFNTTLPESSVHITGTPDLISQALDKLISNAVDFHTPNTSINIELNQTDTKVSLSISNKGPPLPESLHHELFESMVSVRPENSSEPHLGLGLYLVRLICEFHGGKVEAANLPNNSGVVFKLALPVAG</sequence>
<dbReference type="InterPro" id="IPR022510">
    <property type="entry name" value="Sortase_His-kinase"/>
</dbReference>
<dbReference type="CDD" id="cd00075">
    <property type="entry name" value="HATPase"/>
    <property type="match status" value="1"/>
</dbReference>
<keyword evidence="5 9" id="KW-0812">Transmembrane</keyword>
<dbReference type="GO" id="GO:0004553">
    <property type="term" value="F:hydrolase activity, hydrolyzing O-glycosyl compounds"/>
    <property type="evidence" value="ECO:0007669"/>
    <property type="project" value="InterPro"/>
</dbReference>
<keyword evidence="8" id="KW-0902">Two-component regulatory system</keyword>
<keyword evidence="4" id="KW-0808">Transferase</keyword>
<evidence type="ECO:0000259" key="11">
    <source>
        <dbReference type="PROSITE" id="PS50885"/>
    </source>
</evidence>
<dbReference type="InterPro" id="IPR050428">
    <property type="entry name" value="TCS_sensor_his_kinase"/>
</dbReference>
<keyword evidence="3" id="KW-0597">Phosphoprotein</keyword>
<dbReference type="InterPro" id="IPR005467">
    <property type="entry name" value="His_kinase_dom"/>
</dbReference>
<protein>
    <recommendedName>
        <fullName evidence="2">histidine kinase</fullName>
        <ecNumber evidence="2">2.7.13.3</ecNumber>
    </recommendedName>
</protein>
<dbReference type="Pfam" id="PF06452">
    <property type="entry name" value="CBM9_1"/>
    <property type="match status" value="1"/>
</dbReference>
<dbReference type="InterPro" id="IPR036890">
    <property type="entry name" value="HATPase_C_sf"/>
</dbReference>
<comment type="catalytic activity">
    <reaction evidence="1">
        <text>ATP + protein L-histidine = ADP + protein N-phospho-L-histidine.</text>
        <dbReference type="EC" id="2.7.13.3"/>
    </reaction>
</comment>
<dbReference type="InterPro" id="IPR003661">
    <property type="entry name" value="HisK_dim/P_dom"/>
</dbReference>
<gene>
    <name evidence="12" type="ORF">MNBD_GAMMA26-609</name>
</gene>
<dbReference type="CDD" id="cd09622">
    <property type="entry name" value="CBM9_like_HisKa"/>
    <property type="match status" value="1"/>
</dbReference>